<sequence>MEKLFKWASSTFALLPGVAIIVTNLGTPPGISKVLLGGIIEACGAFTLLTLNHRKVALSKIDQRKRKRAAITFFILFFLSLLIYIILFQVQVVEDPKYEPVLFPFWNNADLENMIQMAHSRYNALDMYGSQAVLNDINSSKMPIAITVVCFITTYTLVFEFLTLGFGFIAVAKNNVTPTTAT</sequence>
<keyword evidence="3" id="KW-1185">Reference proteome</keyword>
<protein>
    <submittedName>
        <fullName evidence="2">Uncharacterized protein</fullName>
    </submittedName>
</protein>
<dbReference type="STRING" id="714943.Mucpa_2884"/>
<feature type="transmembrane region" description="Helical" evidence="1">
    <location>
        <begin position="144"/>
        <end position="172"/>
    </location>
</feature>
<accession>H1YAF0</accession>
<feature type="transmembrane region" description="Helical" evidence="1">
    <location>
        <begin position="31"/>
        <end position="51"/>
    </location>
</feature>
<feature type="transmembrane region" description="Helical" evidence="1">
    <location>
        <begin position="7"/>
        <end position="25"/>
    </location>
</feature>
<evidence type="ECO:0000313" key="3">
    <source>
        <dbReference type="Proteomes" id="UP000002774"/>
    </source>
</evidence>
<keyword evidence="1" id="KW-1133">Transmembrane helix</keyword>
<dbReference type="Proteomes" id="UP000002774">
    <property type="component" value="Chromosome"/>
</dbReference>
<dbReference type="RefSeq" id="WP_008507253.1">
    <property type="nucleotide sequence ID" value="NZ_CM001403.1"/>
</dbReference>
<dbReference type="EMBL" id="CM001403">
    <property type="protein sequence ID" value="EHQ26993.1"/>
    <property type="molecule type" value="Genomic_DNA"/>
</dbReference>
<keyword evidence="1" id="KW-0472">Membrane</keyword>
<evidence type="ECO:0000313" key="2">
    <source>
        <dbReference type="EMBL" id="EHQ26993.1"/>
    </source>
</evidence>
<keyword evidence="1" id="KW-0812">Transmembrane</keyword>
<feature type="transmembrane region" description="Helical" evidence="1">
    <location>
        <begin position="71"/>
        <end position="92"/>
    </location>
</feature>
<proteinExistence type="predicted"/>
<evidence type="ECO:0000256" key="1">
    <source>
        <dbReference type="SAM" id="Phobius"/>
    </source>
</evidence>
<dbReference type="HOGENOM" id="CLU_1480473_0_0_10"/>
<name>H1YAF0_9SPHI</name>
<dbReference type="eggNOG" id="ENOG502ZDVU">
    <property type="taxonomic scope" value="Bacteria"/>
</dbReference>
<gene>
    <name evidence="2" type="ORF">Mucpa_2884</name>
</gene>
<dbReference type="AlphaFoldDB" id="H1YAF0"/>
<reference evidence="2" key="1">
    <citation type="submission" date="2011-09" db="EMBL/GenBank/DDBJ databases">
        <title>The permanent draft genome of Mucilaginibacter paludis DSM 18603.</title>
        <authorList>
            <consortium name="US DOE Joint Genome Institute (JGI-PGF)"/>
            <person name="Lucas S."/>
            <person name="Han J."/>
            <person name="Lapidus A."/>
            <person name="Bruce D."/>
            <person name="Goodwin L."/>
            <person name="Pitluck S."/>
            <person name="Peters L."/>
            <person name="Kyrpides N."/>
            <person name="Mavromatis K."/>
            <person name="Ivanova N."/>
            <person name="Mikhailova N."/>
            <person name="Held B."/>
            <person name="Detter J.C."/>
            <person name="Tapia R."/>
            <person name="Han C."/>
            <person name="Land M."/>
            <person name="Hauser L."/>
            <person name="Markowitz V."/>
            <person name="Cheng J.-F."/>
            <person name="Hugenholtz P."/>
            <person name="Woyke T."/>
            <person name="Wu D."/>
            <person name="Tindall B."/>
            <person name="Brambilla E."/>
            <person name="Klenk H.-P."/>
            <person name="Eisen J.A."/>
        </authorList>
    </citation>
    <scope>NUCLEOTIDE SEQUENCE [LARGE SCALE GENOMIC DNA]</scope>
    <source>
        <strain evidence="2">DSM 18603</strain>
    </source>
</reference>
<organism evidence="2 3">
    <name type="scientific">Mucilaginibacter paludis DSM 18603</name>
    <dbReference type="NCBI Taxonomy" id="714943"/>
    <lineage>
        <taxon>Bacteria</taxon>
        <taxon>Pseudomonadati</taxon>
        <taxon>Bacteroidota</taxon>
        <taxon>Sphingobacteriia</taxon>
        <taxon>Sphingobacteriales</taxon>
        <taxon>Sphingobacteriaceae</taxon>
        <taxon>Mucilaginibacter</taxon>
    </lineage>
</organism>